<feature type="compositionally biased region" description="Acidic residues" evidence="6">
    <location>
        <begin position="1028"/>
        <end position="1042"/>
    </location>
</feature>
<feature type="domain" description="Abnormal spindle-like microcephaly-associated protein ASH" evidence="8">
    <location>
        <begin position="1456"/>
        <end position="1542"/>
    </location>
</feature>
<dbReference type="PRINTS" id="PR00313">
    <property type="entry name" value="CABNDNGRPT"/>
</dbReference>
<dbReference type="Gene3D" id="2.60.40.10">
    <property type="entry name" value="Immunoglobulins"/>
    <property type="match status" value="2"/>
</dbReference>
<evidence type="ECO:0000256" key="3">
    <source>
        <dbReference type="ARBA" id="ARBA00022490"/>
    </source>
</evidence>
<organism evidence="9 10">
    <name type="scientific">Fodinibacter luteus</name>
    <dbReference type="NCBI Taxonomy" id="552064"/>
    <lineage>
        <taxon>Bacteria</taxon>
        <taxon>Bacillati</taxon>
        <taxon>Actinomycetota</taxon>
        <taxon>Actinomycetes</taxon>
        <taxon>Micrococcales</taxon>
        <taxon>Intrasporangiaceae</taxon>
        <taxon>Fodinibacter (ex Wang et al. 2009)</taxon>
    </lineage>
</organism>
<dbReference type="InterPro" id="IPR018511">
    <property type="entry name" value="Hemolysin-typ_Ca-bd_CS"/>
</dbReference>
<dbReference type="InterPro" id="IPR013783">
    <property type="entry name" value="Ig-like_fold"/>
</dbReference>
<dbReference type="Pfam" id="PF15780">
    <property type="entry name" value="ASH"/>
    <property type="match status" value="2"/>
</dbReference>
<feature type="signal peptide" evidence="7">
    <location>
        <begin position="1"/>
        <end position="17"/>
    </location>
</feature>
<dbReference type="Gene3D" id="1.10.640.10">
    <property type="entry name" value="Haem peroxidase domain superfamily, animal type"/>
    <property type="match status" value="2"/>
</dbReference>
<feature type="domain" description="Abnormal spindle-like microcephaly-associated protein ASH" evidence="8">
    <location>
        <begin position="1344"/>
        <end position="1433"/>
    </location>
</feature>
<keyword evidence="3" id="KW-0963">Cytoplasm</keyword>
<accession>A0ABP8KS92</accession>
<dbReference type="CDD" id="cd09821">
    <property type="entry name" value="An_peroxidase_bacterial_2"/>
    <property type="match status" value="1"/>
</dbReference>
<evidence type="ECO:0000256" key="2">
    <source>
        <dbReference type="ARBA" id="ARBA00004613"/>
    </source>
</evidence>
<dbReference type="InterPro" id="IPR031549">
    <property type="entry name" value="ASH"/>
</dbReference>
<comment type="caution">
    <text evidence="9">The sequence shown here is derived from an EMBL/GenBank/DDBJ whole genome shotgun (WGS) entry which is preliminary data.</text>
</comment>
<dbReference type="Pfam" id="PF03098">
    <property type="entry name" value="An_peroxidase"/>
    <property type="match status" value="3"/>
</dbReference>
<feature type="chain" id="PRO_5046493129" description="Abnormal spindle-like microcephaly-associated protein ASH domain-containing protein" evidence="7">
    <location>
        <begin position="18"/>
        <end position="1552"/>
    </location>
</feature>
<keyword evidence="4" id="KW-0964">Secreted</keyword>
<dbReference type="InterPro" id="IPR001343">
    <property type="entry name" value="Hemolysn_Ca-bd"/>
</dbReference>
<dbReference type="PANTHER" id="PTHR11475:SF4">
    <property type="entry name" value="CHORION PEROXIDASE"/>
    <property type="match status" value="1"/>
</dbReference>
<evidence type="ECO:0000256" key="1">
    <source>
        <dbReference type="ARBA" id="ARBA00004496"/>
    </source>
</evidence>
<keyword evidence="10" id="KW-1185">Reference proteome</keyword>
<keyword evidence="5" id="KW-0325">Glycoprotein</keyword>
<keyword evidence="7" id="KW-0732">Signal</keyword>
<dbReference type="InterPro" id="IPR011049">
    <property type="entry name" value="Serralysin-like_metalloprot_C"/>
</dbReference>
<dbReference type="InterPro" id="IPR010255">
    <property type="entry name" value="Haem_peroxidase_sf"/>
</dbReference>
<gene>
    <name evidence="9" type="ORF">GCM10023168_36010</name>
</gene>
<evidence type="ECO:0000256" key="6">
    <source>
        <dbReference type="SAM" id="MobiDB-lite"/>
    </source>
</evidence>
<evidence type="ECO:0000256" key="4">
    <source>
        <dbReference type="ARBA" id="ARBA00022525"/>
    </source>
</evidence>
<comment type="subcellular location">
    <subcellularLocation>
        <location evidence="1">Cytoplasm</location>
    </subcellularLocation>
    <subcellularLocation>
        <location evidence="2">Secreted</location>
    </subcellularLocation>
</comment>
<protein>
    <recommendedName>
        <fullName evidence="8">Abnormal spindle-like microcephaly-associated protein ASH domain-containing protein</fullName>
    </recommendedName>
</protein>
<dbReference type="PANTHER" id="PTHR11475">
    <property type="entry name" value="OXIDASE/PEROXIDASE"/>
    <property type="match status" value="1"/>
</dbReference>
<evidence type="ECO:0000256" key="5">
    <source>
        <dbReference type="ARBA" id="ARBA00023180"/>
    </source>
</evidence>
<dbReference type="NCBIfam" id="NF012200">
    <property type="entry name" value="choice_anch_D"/>
    <property type="match status" value="2"/>
</dbReference>
<evidence type="ECO:0000259" key="8">
    <source>
        <dbReference type="Pfam" id="PF15780"/>
    </source>
</evidence>
<reference evidence="10" key="1">
    <citation type="journal article" date="2019" name="Int. J. Syst. Evol. Microbiol.">
        <title>The Global Catalogue of Microorganisms (GCM) 10K type strain sequencing project: providing services to taxonomists for standard genome sequencing and annotation.</title>
        <authorList>
            <consortium name="The Broad Institute Genomics Platform"/>
            <consortium name="The Broad Institute Genome Sequencing Center for Infectious Disease"/>
            <person name="Wu L."/>
            <person name="Ma J."/>
        </authorList>
    </citation>
    <scope>NUCLEOTIDE SEQUENCE [LARGE SCALE GENOMIC DNA]</scope>
    <source>
        <strain evidence="10">JCM 17809</strain>
    </source>
</reference>
<dbReference type="EMBL" id="BAABGM010000026">
    <property type="protein sequence ID" value="GAA4413279.1"/>
    <property type="molecule type" value="Genomic_DNA"/>
</dbReference>
<dbReference type="SUPFAM" id="SSF51120">
    <property type="entry name" value="beta-Roll"/>
    <property type="match status" value="1"/>
</dbReference>
<dbReference type="Pfam" id="PF00353">
    <property type="entry name" value="HemolysinCabind"/>
    <property type="match status" value="4"/>
</dbReference>
<dbReference type="InterPro" id="IPR019791">
    <property type="entry name" value="Haem_peroxidase_animal"/>
</dbReference>
<dbReference type="Proteomes" id="UP001500945">
    <property type="component" value="Unassembled WGS sequence"/>
</dbReference>
<feature type="region of interest" description="Disordered" evidence="6">
    <location>
        <begin position="975"/>
        <end position="1049"/>
    </location>
</feature>
<dbReference type="InterPro" id="IPR037120">
    <property type="entry name" value="Haem_peroxidase_sf_animal"/>
</dbReference>
<evidence type="ECO:0000313" key="10">
    <source>
        <dbReference type="Proteomes" id="UP001500945"/>
    </source>
</evidence>
<sequence>MVTAASLGMMSFTAASAAVAPVGQGFNLNASDLRFILKQIKIAERHADTYTAANPCGTMRGTGADQIPSGEVGDTLPWGLRLIDGTCNNIVPGNVTVGSADQNFPRLVPKALQSAENGSTYDSNGGTVTDSQPRVISNLIVDQKATNPAAVAAAGEVPEVTESGAFFIPNVAPDVGLSAPYNSWFTLFGQFFDHGLDLVNKGGNGTVVMPLQEDDPLFEAGSPTNFMVLTRATHDGDHEANNQTSPWVDQSQTYTSHPSHQVFLRAYEDGNADPDIVQPRATGRLITGPGGGMATWADVKTQADDMLGIALTDADALSIPLLLTDPYGRFVRGGNGLPQLVVPGSPGADGILVDDGDTPVDESADNGLVEGNLTTPVPTTGATRTGHAFLDDIAHNAVPKAGSTPDGDDVVTPGLVVCEAPDFPTGCVNEYDDEMLDAHFIAGDGRVNENIGLTTVHHVFHSEHNRLVAEIDSMIANADNVAGGITDAEEADWKATNRYTARDGGYDYGERLFQAARFVTEMQYQHLAFEEFIRKVQPMVALFGEGGTGYNTSIRPAIKAEFAHAVYRFGHSMLTESVDRVSAGGTRDDIDLLDAFLNPPSFMEDGRTPDQAAGDVVRGMTRQVGNELDEFVTEALRNRLLGLPLDLASLNMARARDTGIPTLNAARRSFYAASNNSALAPYQSWADFGFGIKHPESLNNFIAAYGTHPSITGATTLAAKRAAAAKILAGPAGADGVLVNDTNTPGDETVDNGPADSYAFLNSAPHEVTNPVTGEITVANTTWVDPGNTTNTGVDRIDLWVGGLAEKQFVFGGLLGTTFNYVFESQMEDLQFGDRFYYLSRTAGLNMLTQLEGNSFAELIQRNTDVEGLPADSFSRPAFVFNLANLGTSGPVPDDTTTAWDEAAMLTRMPDGTIRYPGAEHVVFNGTAGNNRVWSSEGDDTIRGNDGNDWMQGGDGNDNHIGGLGDDILLDTNGDDTLKGGDGNDTLSSGQGFAGDLNQGGRGNDFIDHDDLAEAFAGPGDDYVLGGPEDDTVFGDDGDDWLENGANTNGTGGGAFNLLQGDNGAPFQDDPNEPGHDVLIGYGGENDNDAEGGDDVMLNGPGIQRNEGMLGFDYATHDGDPVAADSDLDLTGLLPPSVETNKDRFDLIEALSGWNLNDTLRGDDRDAAAMVGHELTADGTARVTGLSAVLGGETTFTGGNVLMGGGGTDLIEGRGGDDVIDGDAQLNVRISVRSGVAEPTTQIDTVETLSGVAARMINGTINPGQLRIVREIQTPDNAGAVDVALFSDVRTNYTITRVDDDTVTVAHTGGTQADGVDTVSNVETLRFSGGAEVPTSSITAPAPVASFSPATTLAFGLRDTGATATMPVVVSNTGSANLDVTNVAVSGAPFTIGTNGCGAAVEPGGTCTIEVGFTPTALTGVTGSLTITHNAGGPPTAIALTGQGQTPVVRPTMTLPATVDFGRRAVGSTRTQNVRVTNNGPGALTLTLAGLATAGPFTATLGNCPATLAAGRSCSLSVSFRPEGTGPVTGSLTVTTNASNSPRTVPLAGVGR</sequence>
<proteinExistence type="predicted"/>
<name>A0ABP8KS92_9MICO</name>
<dbReference type="PROSITE" id="PS00330">
    <property type="entry name" value="HEMOLYSIN_CALCIUM"/>
    <property type="match status" value="1"/>
</dbReference>
<evidence type="ECO:0000313" key="9">
    <source>
        <dbReference type="EMBL" id="GAA4413279.1"/>
    </source>
</evidence>
<dbReference type="SUPFAM" id="SSF48113">
    <property type="entry name" value="Heme-dependent peroxidases"/>
    <property type="match status" value="1"/>
</dbReference>
<dbReference type="PROSITE" id="PS50292">
    <property type="entry name" value="PEROXIDASE_3"/>
    <property type="match status" value="1"/>
</dbReference>
<evidence type="ECO:0000256" key="7">
    <source>
        <dbReference type="SAM" id="SignalP"/>
    </source>
</evidence>